<evidence type="ECO:0000313" key="1">
    <source>
        <dbReference type="EMBL" id="KPC17348.1"/>
    </source>
</evidence>
<proteinExistence type="predicted"/>
<organism evidence="1 2">
    <name type="scientific">Pseudomonas amygdali pv. lachrymans</name>
    <name type="common">Pseudomonas syringae pv. lachrymans</name>
    <dbReference type="NCBI Taxonomy" id="53707"/>
    <lineage>
        <taxon>Bacteria</taxon>
        <taxon>Pseudomonadati</taxon>
        <taxon>Pseudomonadota</taxon>
        <taxon>Gammaproteobacteria</taxon>
        <taxon>Pseudomonadales</taxon>
        <taxon>Pseudomonadaceae</taxon>
        <taxon>Pseudomonas</taxon>
        <taxon>Pseudomonas amygdali</taxon>
    </lineage>
</organism>
<gene>
    <name evidence="1" type="ORF">AC499_0550</name>
</gene>
<comment type="caution">
    <text evidence="1">The sequence shown here is derived from an EMBL/GenBank/DDBJ whole genome shotgun (WGS) entry which is preliminary data.</text>
</comment>
<dbReference type="EMBL" id="LGLK01000057">
    <property type="protein sequence ID" value="KPC17348.1"/>
    <property type="molecule type" value="Genomic_DNA"/>
</dbReference>
<dbReference type="Proteomes" id="UP000037943">
    <property type="component" value="Unassembled WGS sequence"/>
</dbReference>
<reference evidence="1 2" key="2">
    <citation type="submission" date="2015-10" db="EMBL/GenBank/DDBJ databases">
        <title>Comparative genomics and high-throughput reverse genetic screens identify a new phytobacterial MAMP and an Arabidopsis receptor required for immune elicitation.</title>
        <authorList>
            <person name="Mott G.A."/>
            <person name="Thakur S."/>
            <person name="Wang P.W."/>
            <person name="Desveaux D."/>
            <person name="Guttman D.S."/>
        </authorList>
    </citation>
    <scope>NUCLEOTIDE SEQUENCE [LARGE SCALE GENOMIC DNA]</scope>
    <source>
        <strain evidence="1 2">107</strain>
    </source>
</reference>
<keyword evidence="2" id="KW-1185">Reference proteome</keyword>
<protein>
    <submittedName>
        <fullName evidence="1">Uncharacterized protein</fullName>
    </submittedName>
</protein>
<evidence type="ECO:0000313" key="2">
    <source>
        <dbReference type="Proteomes" id="UP000037943"/>
    </source>
</evidence>
<name>A0ABR5KRV7_PSEAV</name>
<sequence length="55" mass="6332">MIPKVKFHRPAPLLAGKGKSILKRQRFLRNESHRSAFNVDTIQVRGFAHLHARKA</sequence>
<reference evidence="1 2" key="1">
    <citation type="submission" date="2015-07" db="EMBL/GenBank/DDBJ databases">
        <authorList>
            <person name="O'Brien H.E."/>
            <person name="Thakur S."/>
            <person name="Gong Y."/>
            <person name="Wang P.W."/>
            <person name="Guttman D.S."/>
        </authorList>
    </citation>
    <scope>NUCLEOTIDE SEQUENCE [LARGE SCALE GENOMIC DNA]</scope>
    <source>
        <strain evidence="1 2">107</strain>
    </source>
</reference>
<accession>A0ABR5KRV7</accession>